<feature type="transmembrane region" description="Helical" evidence="1">
    <location>
        <begin position="929"/>
        <end position="953"/>
    </location>
</feature>
<dbReference type="InterPro" id="IPR027463">
    <property type="entry name" value="AcrB_DN_DC_subdom"/>
</dbReference>
<dbReference type="PANTHER" id="PTHR32063">
    <property type="match status" value="1"/>
</dbReference>
<dbReference type="Gene3D" id="3.30.70.1320">
    <property type="entry name" value="Multidrug efflux transporter AcrB pore domain like"/>
    <property type="match status" value="1"/>
</dbReference>
<feature type="transmembrane region" description="Helical" evidence="1">
    <location>
        <begin position="1004"/>
        <end position="1027"/>
    </location>
</feature>
<feature type="transmembrane region" description="Helical" evidence="1">
    <location>
        <begin position="879"/>
        <end position="896"/>
    </location>
</feature>
<dbReference type="GO" id="GO:0005886">
    <property type="term" value="C:plasma membrane"/>
    <property type="evidence" value="ECO:0007669"/>
    <property type="project" value="TreeGrafter"/>
</dbReference>
<dbReference type="EMBL" id="CP136920">
    <property type="protein sequence ID" value="WOO42491.1"/>
    <property type="molecule type" value="Genomic_DNA"/>
</dbReference>
<feature type="transmembrane region" description="Helical" evidence="1">
    <location>
        <begin position="373"/>
        <end position="390"/>
    </location>
</feature>
<sequence>MTAGKDTRPHPLARLFYENRHLLILVMVVIAVGGITALRTMPRLEDPVIVNRNPQILTLFPGASADRVEALISEPIEQALQEVPEIKFVKSTSSNDISVVVIELKDDIGTPQNKRIFSEIRDKLNDAAANFPPGAEPPFFDDKRNAVGFTLIVSLGWEEGEPNMRILKRLSQDLADRLRSVPGTEVVRLFGDPNEEIAVTIDPAHLANLGLQPSDVTRALQQADSKTPAGTLFGSEVDLPIEVVGELDTVQRITSVPVAQDSLGRTVRVGDVAEVRRDIQTPASAISMVDGERTVLVAARVVSDNLVDVWTERAQAEVDAFKAEVGGGINVEVIFEQDRYIVERLRSLGENLLLGACVVLIVILLSMGLRSSIIVGAALPLTAAMTLFIINITGGKLHQMSIFGMIIALGLLIDNAIVVTDEVRKHRRNGLSPLNAASAAIRHLFFPLLSSTLTTVLSFMPIALLTGGAGDFVGSIAISVIIAVISSFFISMTIIASLAAMSKVPSESERGRFAWIRSGLSGKHLAQYFGSLLGFFLKHPVIAILFNLALPLLGVMLAGTLGSQFFPRTDRDMFEIDVWLPPETSIDKTSQVVAFLEDHLEQDEEVRRVSWLIGGSYPTVYYNLIVNSDESPFYAHGIITTTDADNTDRIVKEFQDWADENVPQAQIVARKFAQGPPADADVELRLYGPSIPRLQELGEQVRLVLAEQPGILHTRMTIPRGQPKLWLDVSEEDLSLAGLSLTESAAQLQSQLSGDVAGIVIEGIEDLPIRVRRPDEQRASLADVESITLSDSSLAGGWLPVSAIGELELRPSESSIDRRKNERLNSVLGFARTGTLPIDITNNVIAELEEKGFELPAGYRLELGGESENQGNAVGNLKTFLPVLVVTMVAVLILSFRNLRLALILLVAAPLSVGYGLLATWAMGFPLSFNTIIGSMGLMGLAFNDNIVVLAALHARRKECAADNQVIIHEVLDCGRHLISTTLTTIGSFLPLLLIIGGEFWPPLAIVLAGGVGGATLIAFTLTPVLYRITVAKFEKI</sequence>
<keyword evidence="3" id="KW-1185">Reference proteome</keyword>
<feature type="transmembrane region" description="Helical" evidence="1">
    <location>
        <begin position="476"/>
        <end position="500"/>
    </location>
</feature>
<dbReference type="Pfam" id="PF00873">
    <property type="entry name" value="ACR_tran"/>
    <property type="match status" value="1"/>
</dbReference>
<evidence type="ECO:0000256" key="1">
    <source>
        <dbReference type="SAM" id="Phobius"/>
    </source>
</evidence>
<feature type="transmembrane region" description="Helical" evidence="1">
    <location>
        <begin position="440"/>
        <end position="464"/>
    </location>
</feature>
<dbReference type="RefSeq" id="WP_317835013.1">
    <property type="nucleotide sequence ID" value="NZ_CP136920.1"/>
</dbReference>
<dbReference type="SUPFAM" id="SSF82714">
    <property type="entry name" value="Multidrug efflux transporter AcrB TolC docking domain, DN and DC subdomains"/>
    <property type="match status" value="2"/>
</dbReference>
<dbReference type="KEGG" id="puo:RZN69_05270"/>
<feature type="transmembrane region" description="Helical" evidence="1">
    <location>
        <begin position="544"/>
        <end position="566"/>
    </location>
</feature>
<protein>
    <submittedName>
        <fullName evidence="2">Efflux RND transporter permease subunit</fullName>
    </submittedName>
</protein>
<evidence type="ECO:0000313" key="3">
    <source>
        <dbReference type="Proteomes" id="UP001304300"/>
    </source>
</evidence>
<dbReference type="Gene3D" id="1.20.1640.10">
    <property type="entry name" value="Multidrug efflux transporter AcrB transmembrane domain"/>
    <property type="match status" value="2"/>
</dbReference>
<dbReference type="Gene3D" id="3.30.70.1430">
    <property type="entry name" value="Multidrug efflux transporter AcrB pore domain"/>
    <property type="match status" value="2"/>
</dbReference>
<organism evidence="2 3">
    <name type="scientific">Rubellicoccus peritrichatus</name>
    <dbReference type="NCBI Taxonomy" id="3080537"/>
    <lineage>
        <taxon>Bacteria</taxon>
        <taxon>Pseudomonadati</taxon>
        <taxon>Verrucomicrobiota</taxon>
        <taxon>Opitutia</taxon>
        <taxon>Puniceicoccales</taxon>
        <taxon>Cerasicoccaceae</taxon>
        <taxon>Rubellicoccus</taxon>
    </lineage>
</organism>
<dbReference type="AlphaFoldDB" id="A0AAQ3LBS7"/>
<proteinExistence type="predicted"/>
<dbReference type="Gene3D" id="3.30.2090.10">
    <property type="entry name" value="Multidrug efflux transporter AcrB TolC docking domain, DN and DC subdomains"/>
    <property type="match status" value="2"/>
</dbReference>
<evidence type="ECO:0000313" key="2">
    <source>
        <dbReference type="EMBL" id="WOO42491.1"/>
    </source>
</evidence>
<keyword evidence="1" id="KW-0472">Membrane</keyword>
<dbReference type="Gene3D" id="3.30.70.1440">
    <property type="entry name" value="Multidrug efflux transporter AcrB pore domain"/>
    <property type="match status" value="1"/>
</dbReference>
<dbReference type="SUPFAM" id="SSF82866">
    <property type="entry name" value="Multidrug efflux transporter AcrB transmembrane domain"/>
    <property type="match status" value="2"/>
</dbReference>
<accession>A0AAQ3LBS7</accession>
<dbReference type="GO" id="GO:0042910">
    <property type="term" value="F:xenobiotic transmembrane transporter activity"/>
    <property type="evidence" value="ECO:0007669"/>
    <property type="project" value="TreeGrafter"/>
</dbReference>
<feature type="transmembrane region" description="Helical" evidence="1">
    <location>
        <begin position="974"/>
        <end position="998"/>
    </location>
</feature>
<reference evidence="2 3" key="1">
    <citation type="submission" date="2023-10" db="EMBL/GenBank/DDBJ databases">
        <title>Rubellicoccus peritrichatus gen. nov., sp. nov., isolated from an algae of coral reef tank.</title>
        <authorList>
            <person name="Luo J."/>
        </authorList>
    </citation>
    <scope>NUCLEOTIDE SEQUENCE [LARGE SCALE GENOMIC DNA]</scope>
    <source>
        <strain evidence="2 3">CR14</strain>
    </source>
</reference>
<dbReference type="PANTHER" id="PTHR32063:SF18">
    <property type="entry name" value="CATION EFFLUX SYSTEM PROTEIN"/>
    <property type="match status" value="1"/>
</dbReference>
<name>A0AAQ3LBS7_9BACT</name>
<keyword evidence="1" id="KW-1133">Transmembrane helix</keyword>
<gene>
    <name evidence="2" type="ORF">RZN69_05270</name>
</gene>
<feature type="transmembrane region" description="Helical" evidence="1">
    <location>
        <begin position="903"/>
        <end position="923"/>
    </location>
</feature>
<feature type="transmembrane region" description="Helical" evidence="1">
    <location>
        <begin position="402"/>
        <end position="420"/>
    </location>
</feature>
<dbReference type="Proteomes" id="UP001304300">
    <property type="component" value="Chromosome"/>
</dbReference>
<dbReference type="SUPFAM" id="SSF82693">
    <property type="entry name" value="Multidrug efflux transporter AcrB pore domain, PN1, PN2, PC1 and PC2 subdomains"/>
    <property type="match status" value="3"/>
</dbReference>
<feature type="transmembrane region" description="Helical" evidence="1">
    <location>
        <begin position="348"/>
        <end position="367"/>
    </location>
</feature>
<feature type="transmembrane region" description="Helical" evidence="1">
    <location>
        <begin position="20"/>
        <end position="38"/>
    </location>
</feature>
<keyword evidence="1" id="KW-0812">Transmembrane</keyword>
<dbReference type="InterPro" id="IPR001036">
    <property type="entry name" value="Acrflvin-R"/>
</dbReference>
<dbReference type="PRINTS" id="PR00702">
    <property type="entry name" value="ACRIFLAVINRP"/>
</dbReference>